<gene>
    <name evidence="1" type="ORF">MNBD_ALPHA11-884</name>
</gene>
<evidence type="ECO:0000313" key="1">
    <source>
        <dbReference type="EMBL" id="VAW22027.1"/>
    </source>
</evidence>
<name>A0A3B0U9G5_9ZZZZ</name>
<proteinExistence type="predicted"/>
<sequence>MSLTYLSSGLLKMDIIPQTFQALRILLVNALINLENHAVSGVFSPAHKQNTLTQNG</sequence>
<protein>
    <submittedName>
        <fullName evidence="1">Uncharacterized protein</fullName>
    </submittedName>
</protein>
<dbReference type="EMBL" id="UOEQ01000393">
    <property type="protein sequence ID" value="VAW22027.1"/>
    <property type="molecule type" value="Genomic_DNA"/>
</dbReference>
<dbReference type="AlphaFoldDB" id="A0A3B0U9G5"/>
<reference evidence="1" key="1">
    <citation type="submission" date="2018-06" db="EMBL/GenBank/DDBJ databases">
        <authorList>
            <person name="Zhirakovskaya E."/>
        </authorList>
    </citation>
    <scope>NUCLEOTIDE SEQUENCE</scope>
</reference>
<accession>A0A3B0U9G5</accession>
<organism evidence="1">
    <name type="scientific">hydrothermal vent metagenome</name>
    <dbReference type="NCBI Taxonomy" id="652676"/>
    <lineage>
        <taxon>unclassified sequences</taxon>
        <taxon>metagenomes</taxon>
        <taxon>ecological metagenomes</taxon>
    </lineage>
</organism>